<evidence type="ECO:0000313" key="2">
    <source>
        <dbReference type="Proteomes" id="UP000824469"/>
    </source>
</evidence>
<gene>
    <name evidence="1" type="ORF">KI387_036300</name>
</gene>
<protein>
    <submittedName>
        <fullName evidence="1">Uncharacterized protein</fullName>
    </submittedName>
</protein>
<sequence>YTCISHHKAREMFAELELLNLKHNFLARPTFDPRNCHPKAKLDPIHIPQIEDIYIDLYHEVKLRRNDHSHLALAEIIQYGVAILPKGYQTINQEVDQ</sequence>
<proteinExistence type="predicted"/>
<reference evidence="1 2" key="1">
    <citation type="journal article" date="2021" name="Nat. Plants">
        <title>The Taxus genome provides insights into paclitaxel biosynthesis.</title>
        <authorList>
            <person name="Xiong X."/>
            <person name="Gou J."/>
            <person name="Liao Q."/>
            <person name="Li Y."/>
            <person name="Zhou Q."/>
            <person name="Bi G."/>
            <person name="Li C."/>
            <person name="Du R."/>
            <person name="Wang X."/>
            <person name="Sun T."/>
            <person name="Guo L."/>
            <person name="Liang H."/>
            <person name="Lu P."/>
            <person name="Wu Y."/>
            <person name="Zhang Z."/>
            <person name="Ro D.K."/>
            <person name="Shang Y."/>
            <person name="Huang S."/>
            <person name="Yan J."/>
        </authorList>
    </citation>
    <scope>NUCLEOTIDE SEQUENCE [LARGE SCALE GENOMIC DNA]</scope>
    <source>
        <strain evidence="1">Ta-2019</strain>
    </source>
</reference>
<evidence type="ECO:0000313" key="1">
    <source>
        <dbReference type="EMBL" id="KAH9308389.1"/>
    </source>
</evidence>
<dbReference type="Proteomes" id="UP000824469">
    <property type="component" value="Unassembled WGS sequence"/>
</dbReference>
<feature type="non-terminal residue" evidence="1">
    <location>
        <position position="97"/>
    </location>
</feature>
<comment type="caution">
    <text evidence="1">The sequence shown here is derived from an EMBL/GenBank/DDBJ whole genome shotgun (WGS) entry which is preliminary data.</text>
</comment>
<dbReference type="EMBL" id="JAHRHJ020000007">
    <property type="protein sequence ID" value="KAH9308389.1"/>
    <property type="molecule type" value="Genomic_DNA"/>
</dbReference>
<name>A0AA38KSK6_TAXCH</name>
<accession>A0AA38KSK6</accession>
<keyword evidence="2" id="KW-1185">Reference proteome</keyword>
<organism evidence="1 2">
    <name type="scientific">Taxus chinensis</name>
    <name type="common">Chinese yew</name>
    <name type="synonym">Taxus wallichiana var. chinensis</name>
    <dbReference type="NCBI Taxonomy" id="29808"/>
    <lineage>
        <taxon>Eukaryota</taxon>
        <taxon>Viridiplantae</taxon>
        <taxon>Streptophyta</taxon>
        <taxon>Embryophyta</taxon>
        <taxon>Tracheophyta</taxon>
        <taxon>Spermatophyta</taxon>
        <taxon>Pinopsida</taxon>
        <taxon>Pinidae</taxon>
        <taxon>Conifers II</taxon>
        <taxon>Cupressales</taxon>
        <taxon>Taxaceae</taxon>
        <taxon>Taxus</taxon>
    </lineage>
</organism>
<dbReference type="AlphaFoldDB" id="A0AA38KSK6"/>
<feature type="non-terminal residue" evidence="1">
    <location>
        <position position="1"/>
    </location>
</feature>